<proteinExistence type="predicted"/>
<dbReference type="GO" id="GO:0008930">
    <property type="term" value="F:methylthioadenosine nucleosidase activity"/>
    <property type="evidence" value="ECO:0007669"/>
    <property type="project" value="InterPro"/>
</dbReference>
<dbReference type="InterPro" id="IPR035994">
    <property type="entry name" value="Nucleoside_phosphorylase_sf"/>
</dbReference>
<reference evidence="7 8" key="1">
    <citation type="submission" date="2017-06" db="EMBL/GenBank/DDBJ databases">
        <title>Complete genome sequence of Nitrospirillum amazonense strain CBAmC, an endophytic nitrogen-fixing and plant growth-promoting bacterium, isolated from sugarcane.</title>
        <authorList>
            <person name="Schwab S."/>
            <person name="dos Santos Teixeira K.R."/>
            <person name="Simoes Araujo J.L."/>
            <person name="Soares Vidal M."/>
            <person name="Borges de Freitas H.R."/>
            <person name="Rivello Crivelaro A.L."/>
            <person name="Bueno de Camargo Nunes A."/>
            <person name="dos Santos C.M."/>
            <person name="Palmeira da Silva Rosa D."/>
            <person name="da Silva Padilha D."/>
            <person name="da Silva E."/>
            <person name="Araujo Terra L."/>
            <person name="Soares Mendes V."/>
            <person name="Farinelli L."/>
            <person name="Magalhaes Cruz L."/>
            <person name="Baldani J.I."/>
        </authorList>
    </citation>
    <scope>NUCLEOTIDE SEQUENCE [LARGE SCALE GENOMIC DNA]</scope>
    <source>
        <strain evidence="7 8">CBAmC</strain>
    </source>
</reference>
<dbReference type="Proteomes" id="UP000197153">
    <property type="component" value="Chromosome 1"/>
</dbReference>
<gene>
    <name evidence="7" type="ORF">Y958_03970</name>
</gene>
<protein>
    <recommendedName>
        <fullName evidence="2">adenosylhomocysteine nucleosidase</fullName>
        <ecNumber evidence="2">3.2.2.9</ecNumber>
    </recommendedName>
</protein>
<feature type="domain" description="Nucleoside phosphorylase" evidence="6">
    <location>
        <begin position="23"/>
        <end position="268"/>
    </location>
</feature>
<dbReference type="InterPro" id="IPR010049">
    <property type="entry name" value="MTA_SAH_Nsdase"/>
</dbReference>
<sequence>MLPGSSANNGIKSDMTEQKGGPLGLICAIPEEIAHFGAHFRAESTRDIAGFTFQQGSMDGRQVVLVEAGIGKVNAAVVSTLLLQVFGARALLFSGVAGGVDPALAIGDVVVATRLVQHDYGALADGELKVYQPGVPPLPGFDEAHGYELDKGLEAKARAALSGLTLPALSAEATGGEARMPGIHFGTVLTGDQFLNCETSRDRLFRTFAAQAVEMEGASVAQVATRWGVPYLVVRSLSDLAGADSHMDFPAFCQAAAAGAAELIRRLAAVL</sequence>
<dbReference type="GO" id="GO:0008782">
    <property type="term" value="F:adenosylhomocysteine nucleosidase activity"/>
    <property type="evidence" value="ECO:0007669"/>
    <property type="project" value="UniProtKB-EC"/>
</dbReference>
<dbReference type="NCBIfam" id="TIGR01704">
    <property type="entry name" value="MTA_SAH-Nsdase"/>
    <property type="match status" value="1"/>
</dbReference>
<keyword evidence="3" id="KW-0028">Amino-acid biosynthesis</keyword>
<dbReference type="UniPathway" id="UPA00904">
    <property type="reaction ID" value="UER00871"/>
</dbReference>
<keyword evidence="5" id="KW-0486">Methionine biosynthesis</keyword>
<dbReference type="NCBIfam" id="NF004079">
    <property type="entry name" value="PRK05584.1"/>
    <property type="match status" value="1"/>
</dbReference>
<dbReference type="KEGG" id="nao:Y958_03970"/>
<evidence type="ECO:0000259" key="6">
    <source>
        <dbReference type="Pfam" id="PF01048"/>
    </source>
</evidence>
<evidence type="ECO:0000256" key="2">
    <source>
        <dbReference type="ARBA" id="ARBA00011974"/>
    </source>
</evidence>
<accession>A0A248JPS7</accession>
<keyword evidence="4" id="KW-0378">Hydrolase</keyword>
<dbReference type="GO" id="GO:0009164">
    <property type="term" value="P:nucleoside catabolic process"/>
    <property type="evidence" value="ECO:0007669"/>
    <property type="project" value="InterPro"/>
</dbReference>
<keyword evidence="8" id="KW-1185">Reference proteome</keyword>
<dbReference type="GO" id="GO:0019509">
    <property type="term" value="P:L-methionine salvage from methylthioadenosine"/>
    <property type="evidence" value="ECO:0007669"/>
    <property type="project" value="UniProtKB-UniPathway"/>
</dbReference>
<evidence type="ECO:0000256" key="1">
    <source>
        <dbReference type="ARBA" id="ARBA00004945"/>
    </source>
</evidence>
<name>A0A248JPS7_9PROT</name>
<evidence type="ECO:0000256" key="5">
    <source>
        <dbReference type="ARBA" id="ARBA00023167"/>
    </source>
</evidence>
<dbReference type="Pfam" id="PF01048">
    <property type="entry name" value="PNP_UDP_1"/>
    <property type="match status" value="1"/>
</dbReference>
<evidence type="ECO:0000313" key="7">
    <source>
        <dbReference type="EMBL" id="ASG20078.1"/>
    </source>
</evidence>
<evidence type="ECO:0000313" key="8">
    <source>
        <dbReference type="Proteomes" id="UP000197153"/>
    </source>
</evidence>
<evidence type="ECO:0000256" key="3">
    <source>
        <dbReference type="ARBA" id="ARBA00022605"/>
    </source>
</evidence>
<dbReference type="GO" id="GO:0019284">
    <property type="term" value="P:L-methionine salvage from S-adenosylmethionine"/>
    <property type="evidence" value="ECO:0007669"/>
    <property type="project" value="TreeGrafter"/>
</dbReference>
<dbReference type="CDD" id="cd09008">
    <property type="entry name" value="MTAN"/>
    <property type="match status" value="1"/>
</dbReference>
<dbReference type="EC" id="3.2.2.9" evidence="2"/>
<comment type="pathway">
    <text evidence="1">Amino-acid biosynthesis; L-methionine biosynthesis via salvage pathway; S-methyl-5-thio-alpha-D-ribose 1-phosphate from S-methyl-5'-thioadenosine (hydrolase route): step 1/2.</text>
</comment>
<dbReference type="PANTHER" id="PTHR46832:SF1">
    <property type="entry name" value="5'-METHYLTHIOADENOSINE_S-ADENOSYLHOMOCYSTEINE NUCLEOSIDASE"/>
    <property type="match status" value="1"/>
</dbReference>
<dbReference type="InterPro" id="IPR000845">
    <property type="entry name" value="Nucleoside_phosphorylase_d"/>
</dbReference>
<dbReference type="AlphaFoldDB" id="A0A248JPS7"/>
<dbReference type="Gene3D" id="3.40.50.1580">
    <property type="entry name" value="Nucleoside phosphorylase domain"/>
    <property type="match status" value="1"/>
</dbReference>
<dbReference type="SUPFAM" id="SSF53167">
    <property type="entry name" value="Purine and uridine phosphorylases"/>
    <property type="match status" value="1"/>
</dbReference>
<evidence type="ECO:0000256" key="4">
    <source>
        <dbReference type="ARBA" id="ARBA00022801"/>
    </source>
</evidence>
<dbReference type="EMBL" id="CP022110">
    <property type="protein sequence ID" value="ASG20078.1"/>
    <property type="molecule type" value="Genomic_DNA"/>
</dbReference>
<dbReference type="PANTHER" id="PTHR46832">
    <property type="entry name" value="5'-METHYLTHIOADENOSINE/S-ADENOSYLHOMOCYSTEINE NUCLEOSIDASE"/>
    <property type="match status" value="1"/>
</dbReference>
<organism evidence="7 8">
    <name type="scientific">Nitrospirillum viridazoti CBAmc</name>
    <dbReference type="NCBI Taxonomy" id="1441467"/>
    <lineage>
        <taxon>Bacteria</taxon>
        <taxon>Pseudomonadati</taxon>
        <taxon>Pseudomonadota</taxon>
        <taxon>Alphaproteobacteria</taxon>
        <taxon>Rhodospirillales</taxon>
        <taxon>Azospirillaceae</taxon>
        <taxon>Nitrospirillum</taxon>
        <taxon>Nitrospirillum viridazoti</taxon>
    </lineage>
</organism>
<dbReference type="GO" id="GO:0005829">
    <property type="term" value="C:cytosol"/>
    <property type="evidence" value="ECO:0007669"/>
    <property type="project" value="TreeGrafter"/>
</dbReference>